<proteinExistence type="inferred from homology"/>
<dbReference type="Pfam" id="PF00753">
    <property type="entry name" value="Lactamase_B"/>
    <property type="match status" value="1"/>
</dbReference>
<accession>A0A5Q5BPL0</accession>
<evidence type="ECO:0000256" key="3">
    <source>
        <dbReference type="ARBA" id="ARBA00022801"/>
    </source>
</evidence>
<keyword evidence="4" id="KW-0862">Zinc</keyword>
<dbReference type="PANTHER" id="PTHR42978:SF6">
    <property type="entry name" value="QUORUM-QUENCHING LACTONASE YTNP-RELATED"/>
    <property type="match status" value="1"/>
</dbReference>
<dbReference type="KEGG" id="mmc:Mmcs_4217"/>
<feature type="domain" description="Metallo-beta-lactamase" evidence="5">
    <location>
        <begin position="59"/>
        <end position="271"/>
    </location>
</feature>
<dbReference type="SUPFAM" id="SSF56281">
    <property type="entry name" value="Metallo-hydrolase/oxidoreductase"/>
    <property type="match status" value="1"/>
</dbReference>
<keyword evidence="2" id="KW-0479">Metal-binding</keyword>
<evidence type="ECO:0000256" key="4">
    <source>
        <dbReference type="ARBA" id="ARBA00022833"/>
    </source>
</evidence>
<dbReference type="Gene3D" id="3.60.15.10">
    <property type="entry name" value="Ribonuclease Z/Hydroxyacylglutathione hydrolase-like"/>
    <property type="match status" value="1"/>
</dbReference>
<dbReference type="GO" id="GO:0016787">
    <property type="term" value="F:hydrolase activity"/>
    <property type="evidence" value="ECO:0007669"/>
    <property type="project" value="UniProtKB-KW"/>
</dbReference>
<gene>
    <name evidence="6" type="ordered locus">Mmcs_4217</name>
</gene>
<keyword evidence="3" id="KW-0378">Hydrolase</keyword>
<comment type="similarity">
    <text evidence="1">Belongs to the metallo-beta-lactamase superfamily.</text>
</comment>
<organism evidence="6">
    <name type="scientific">Mycobacterium sp. (strain MCS)</name>
    <dbReference type="NCBI Taxonomy" id="164756"/>
    <lineage>
        <taxon>Bacteria</taxon>
        <taxon>Bacillati</taxon>
        <taxon>Actinomycetota</taxon>
        <taxon>Actinomycetes</taxon>
        <taxon>Mycobacteriales</taxon>
        <taxon>Mycobacteriaceae</taxon>
        <taxon>Mycobacterium</taxon>
    </lineage>
</organism>
<dbReference type="EMBL" id="CP000384">
    <property type="protein sequence ID" value="ABG10322.1"/>
    <property type="molecule type" value="Genomic_DNA"/>
</dbReference>
<dbReference type="GO" id="GO:0046872">
    <property type="term" value="F:metal ion binding"/>
    <property type="evidence" value="ECO:0007669"/>
    <property type="project" value="UniProtKB-KW"/>
</dbReference>
<protein>
    <submittedName>
        <fullName evidence="6">Beta-lactamase-like protein</fullName>
    </submittedName>
</protein>
<dbReference type="SMART" id="SM00849">
    <property type="entry name" value="Lactamase_B"/>
    <property type="match status" value="1"/>
</dbReference>
<dbReference type="InterPro" id="IPR036866">
    <property type="entry name" value="RibonucZ/Hydroxyglut_hydro"/>
</dbReference>
<name>A0A5Q5BPL0_MYCSS</name>
<dbReference type="InterPro" id="IPR001279">
    <property type="entry name" value="Metallo-B-lactamas"/>
</dbReference>
<sequence>MDEIVLGDVTVTRVLEYYGSVRLSPQTFFPESDPTAWRHNEHWLAPDFLDPAADVCVSAIQTWVLRSAGATILVDTGVGNGKERPNTPVWHRLQTDYLDNLAAAGVRPVDVDYVINTHVHVDHVGWNTRLVDGHWAPTFPNATYLIPRADFDYWNPANRQSSNPDHKTLFLDSVAPVHAAGQTVLWEDTFVVDANVRLQTAPGHTPGSSVVTLESGTDRAVFVGDMLHTPLQFVEPDVNSCFCEDPAQARATRRRVFGWAADTNTLVVPAHLGGHGAAELARDGDRFTITKWAPFDRVTARV</sequence>
<dbReference type="InterPro" id="IPR051013">
    <property type="entry name" value="MBL_superfamily_lactonases"/>
</dbReference>
<dbReference type="PANTHER" id="PTHR42978">
    <property type="entry name" value="QUORUM-QUENCHING LACTONASE YTNP-RELATED-RELATED"/>
    <property type="match status" value="1"/>
</dbReference>
<evidence type="ECO:0000256" key="1">
    <source>
        <dbReference type="ARBA" id="ARBA00007749"/>
    </source>
</evidence>
<dbReference type="CDD" id="cd16277">
    <property type="entry name" value="metallo-hydrolase-like_MBL-fold"/>
    <property type="match status" value="1"/>
</dbReference>
<evidence type="ECO:0000256" key="2">
    <source>
        <dbReference type="ARBA" id="ARBA00022723"/>
    </source>
</evidence>
<evidence type="ECO:0000313" key="6">
    <source>
        <dbReference type="EMBL" id="ABG10322.1"/>
    </source>
</evidence>
<reference evidence="6" key="1">
    <citation type="submission" date="2006-06" db="EMBL/GenBank/DDBJ databases">
        <title>Complete sequence of chromosome of Mycobacterium sp. MCS.</title>
        <authorList>
            <consortium name="US DOE Joint Genome Institute"/>
            <person name="Copeland A."/>
            <person name="Lucas S."/>
            <person name="Lapidus A."/>
            <person name="Barry K."/>
            <person name="Detter J.C."/>
            <person name="Glavina del Rio T."/>
            <person name="Hammon N."/>
            <person name="Israni S."/>
            <person name="Dalin E."/>
            <person name="Tice H."/>
            <person name="Pitluck S."/>
            <person name="Martinez M."/>
            <person name="Schmutz J."/>
            <person name="Larimer F."/>
            <person name="Land M."/>
            <person name="Hauser L."/>
            <person name="Kyrpides N."/>
            <person name="Kim E."/>
            <person name="Miller C.D."/>
            <person name="Hughes J.E."/>
            <person name="Anderson A.J."/>
            <person name="Sims R.C."/>
            <person name="Richardson P."/>
        </authorList>
    </citation>
    <scope>NUCLEOTIDE SEQUENCE [LARGE SCALE GENOMIC DNA]</scope>
    <source>
        <strain evidence="6">MCS</strain>
    </source>
</reference>
<dbReference type="AlphaFoldDB" id="A0A5Q5BPL0"/>
<evidence type="ECO:0000259" key="5">
    <source>
        <dbReference type="SMART" id="SM00849"/>
    </source>
</evidence>